<reference evidence="10 11" key="1">
    <citation type="journal article" date="2019" name="Nat. Ecol. Evol.">
        <title>Megaphylogeny resolves global patterns of mushroom evolution.</title>
        <authorList>
            <person name="Varga T."/>
            <person name="Krizsan K."/>
            <person name="Foldi C."/>
            <person name="Dima B."/>
            <person name="Sanchez-Garcia M."/>
            <person name="Sanchez-Ramirez S."/>
            <person name="Szollosi G.J."/>
            <person name="Szarkandi J.G."/>
            <person name="Papp V."/>
            <person name="Albert L."/>
            <person name="Andreopoulos W."/>
            <person name="Angelini C."/>
            <person name="Antonin V."/>
            <person name="Barry K.W."/>
            <person name="Bougher N.L."/>
            <person name="Buchanan P."/>
            <person name="Buyck B."/>
            <person name="Bense V."/>
            <person name="Catcheside P."/>
            <person name="Chovatia M."/>
            <person name="Cooper J."/>
            <person name="Damon W."/>
            <person name="Desjardin D."/>
            <person name="Finy P."/>
            <person name="Geml J."/>
            <person name="Haridas S."/>
            <person name="Hughes K."/>
            <person name="Justo A."/>
            <person name="Karasinski D."/>
            <person name="Kautmanova I."/>
            <person name="Kiss B."/>
            <person name="Kocsube S."/>
            <person name="Kotiranta H."/>
            <person name="LaButti K.M."/>
            <person name="Lechner B.E."/>
            <person name="Liimatainen K."/>
            <person name="Lipzen A."/>
            <person name="Lukacs Z."/>
            <person name="Mihaltcheva S."/>
            <person name="Morgado L.N."/>
            <person name="Niskanen T."/>
            <person name="Noordeloos M.E."/>
            <person name="Ohm R.A."/>
            <person name="Ortiz-Santana B."/>
            <person name="Ovrebo C."/>
            <person name="Racz N."/>
            <person name="Riley R."/>
            <person name="Savchenko A."/>
            <person name="Shiryaev A."/>
            <person name="Soop K."/>
            <person name="Spirin V."/>
            <person name="Szebenyi C."/>
            <person name="Tomsovsky M."/>
            <person name="Tulloss R.E."/>
            <person name="Uehling J."/>
            <person name="Grigoriev I.V."/>
            <person name="Vagvolgyi C."/>
            <person name="Papp T."/>
            <person name="Martin F.M."/>
            <person name="Miettinen O."/>
            <person name="Hibbett D.S."/>
            <person name="Nagy L.G."/>
        </authorList>
    </citation>
    <scope>NUCLEOTIDE SEQUENCE [LARGE SCALE GENOMIC DNA]</scope>
    <source>
        <strain evidence="10 11">CBS 166.37</strain>
    </source>
</reference>
<dbReference type="HAMAP" id="MF_00508">
    <property type="entry name" value="Ribosomal_uS10"/>
    <property type="match status" value="1"/>
</dbReference>
<evidence type="ECO:0000313" key="10">
    <source>
        <dbReference type="EMBL" id="TFK35875.1"/>
    </source>
</evidence>
<evidence type="ECO:0000259" key="9">
    <source>
        <dbReference type="SMART" id="SM01403"/>
    </source>
</evidence>
<evidence type="ECO:0000256" key="1">
    <source>
        <dbReference type="ARBA" id="ARBA00007102"/>
    </source>
</evidence>
<dbReference type="GO" id="GO:0005840">
    <property type="term" value="C:ribosome"/>
    <property type="evidence" value="ECO:0007669"/>
    <property type="project" value="UniProtKB-KW"/>
</dbReference>
<keyword evidence="3" id="KW-0687">Ribonucleoprotein</keyword>
<evidence type="ECO:0000256" key="4">
    <source>
        <dbReference type="ARBA" id="ARBA00035261"/>
    </source>
</evidence>
<evidence type="ECO:0000256" key="3">
    <source>
        <dbReference type="ARBA" id="ARBA00023274"/>
    </source>
</evidence>
<dbReference type="SMART" id="SM01403">
    <property type="entry name" value="Ribosomal_S10"/>
    <property type="match status" value="1"/>
</dbReference>
<dbReference type="PRINTS" id="PR00971">
    <property type="entry name" value="RIBOSOMALS10"/>
</dbReference>
<dbReference type="InterPro" id="IPR036838">
    <property type="entry name" value="Ribosomal_uS10_dom_sf"/>
</dbReference>
<proteinExistence type="inferred from homology"/>
<dbReference type="InterPro" id="IPR027486">
    <property type="entry name" value="Ribosomal_uS10_dom"/>
</dbReference>
<feature type="compositionally biased region" description="Polar residues" evidence="8">
    <location>
        <begin position="59"/>
        <end position="72"/>
    </location>
</feature>
<feature type="domain" description="Small ribosomal subunit protein uS10" evidence="9">
    <location>
        <begin position="313"/>
        <end position="410"/>
    </location>
</feature>
<evidence type="ECO:0000313" key="11">
    <source>
        <dbReference type="Proteomes" id="UP000308652"/>
    </source>
</evidence>
<dbReference type="Pfam" id="PF00338">
    <property type="entry name" value="Ribosomal_S10"/>
    <property type="match status" value="1"/>
</dbReference>
<evidence type="ECO:0000256" key="2">
    <source>
        <dbReference type="ARBA" id="ARBA00022980"/>
    </source>
</evidence>
<dbReference type="GO" id="GO:0003735">
    <property type="term" value="F:structural constituent of ribosome"/>
    <property type="evidence" value="ECO:0007669"/>
    <property type="project" value="InterPro"/>
</dbReference>
<dbReference type="EMBL" id="ML213618">
    <property type="protein sequence ID" value="TFK35875.1"/>
    <property type="molecule type" value="Genomic_DNA"/>
</dbReference>
<dbReference type="SUPFAM" id="SSF54999">
    <property type="entry name" value="Ribosomal protein S10"/>
    <property type="match status" value="1"/>
</dbReference>
<organism evidence="10 11">
    <name type="scientific">Crucibulum laeve</name>
    <dbReference type="NCBI Taxonomy" id="68775"/>
    <lineage>
        <taxon>Eukaryota</taxon>
        <taxon>Fungi</taxon>
        <taxon>Dikarya</taxon>
        <taxon>Basidiomycota</taxon>
        <taxon>Agaricomycotina</taxon>
        <taxon>Agaricomycetes</taxon>
        <taxon>Agaricomycetidae</taxon>
        <taxon>Agaricales</taxon>
        <taxon>Agaricineae</taxon>
        <taxon>Nidulariaceae</taxon>
        <taxon>Crucibulum</taxon>
    </lineage>
</organism>
<dbReference type="PANTHER" id="PTHR11700">
    <property type="entry name" value="30S RIBOSOMAL PROTEIN S10 FAMILY MEMBER"/>
    <property type="match status" value="1"/>
</dbReference>
<dbReference type="GO" id="GO:0006412">
    <property type="term" value="P:translation"/>
    <property type="evidence" value="ECO:0007669"/>
    <property type="project" value="InterPro"/>
</dbReference>
<dbReference type="AlphaFoldDB" id="A0A5C3LSW2"/>
<dbReference type="GO" id="GO:1990904">
    <property type="term" value="C:ribonucleoprotein complex"/>
    <property type="evidence" value="ECO:0007669"/>
    <property type="project" value="UniProtKB-KW"/>
</dbReference>
<gene>
    <name evidence="10" type="ORF">BDQ12DRAFT_655223</name>
</gene>
<keyword evidence="11" id="KW-1185">Reference proteome</keyword>
<comment type="function">
    <text evidence="6">Involved in mitochondrial genome encoded proteins translation. Involved in the binding of tRNA to the ribosomes.</text>
</comment>
<evidence type="ECO:0000256" key="8">
    <source>
        <dbReference type="SAM" id="MobiDB-lite"/>
    </source>
</evidence>
<dbReference type="InterPro" id="IPR001848">
    <property type="entry name" value="Ribosomal_uS10"/>
</dbReference>
<comment type="subunit">
    <text evidence="7">Part of the mitochondrial small ribosomal subunit.</text>
</comment>
<dbReference type="OrthoDB" id="366214at2759"/>
<dbReference type="Proteomes" id="UP000308652">
    <property type="component" value="Unassembled WGS sequence"/>
</dbReference>
<sequence>MLRLALARSSRRYAPGTARCRRFNSTQPGDKPGKPEASAHVAERPIQERPALSEEGSKPNKTGPTASTSSLQKPKEADIPRADADLSVKTFSTDVEHISTQAATAPKAEVDVSVKEAVQSQVNANVSVKSSPNGVEVQPSEAATQYEPLVDSMAPTPEVEPELSVKITSMESAPTEAADAAPLMEVEVELDSQIASANAAEAAQDAGIDVEVDLDSLSPQEQAALAELVNEALPEPPSQVVPADYQSTGIFDTSSSHIPGTNGLDPRTLPRRVNLEESDRPVTEEDYAATLVHGRAIHMPFIHPRTNGIPVANLHFRSHHPQLLDLFTHFASHAASALKIPISRVVYLPTQRSMWTVLRSPFAYKKSQENFERRVHKRAIKAWDADPEVVDRWVQYLRKHALGGVGMRVTKWERASLSIGKTTLAHVKESLDTPDDKIKALGEQIIRDELLALSQKENVAPPA</sequence>
<feature type="compositionally biased region" description="Basic and acidic residues" evidence="8">
    <location>
        <begin position="41"/>
        <end position="58"/>
    </location>
</feature>
<dbReference type="STRING" id="68775.A0A5C3LSW2"/>
<feature type="region of interest" description="Disordered" evidence="8">
    <location>
        <begin position="1"/>
        <end position="85"/>
    </location>
</feature>
<dbReference type="Gene3D" id="3.30.70.600">
    <property type="entry name" value="Ribosomal protein S10 domain"/>
    <property type="match status" value="1"/>
</dbReference>
<keyword evidence="2" id="KW-0689">Ribosomal protein</keyword>
<feature type="compositionally biased region" description="Basic and acidic residues" evidence="8">
    <location>
        <begin position="73"/>
        <end position="85"/>
    </location>
</feature>
<accession>A0A5C3LSW2</accession>
<protein>
    <recommendedName>
        <fullName evidence="4">Small ribosomal subunit protein uS10m</fullName>
    </recommendedName>
    <alternativeName>
        <fullName evidence="5">37S ribosomal protein S10, mitochondrial</fullName>
    </alternativeName>
</protein>
<comment type="similarity">
    <text evidence="1">Belongs to the universal ribosomal protein uS10 family.</text>
</comment>
<dbReference type="FunFam" id="3.30.70.600:FF:000003">
    <property type="entry name" value="30S ribosomal protein S10"/>
    <property type="match status" value="1"/>
</dbReference>
<evidence type="ECO:0000256" key="6">
    <source>
        <dbReference type="ARBA" id="ARBA00057689"/>
    </source>
</evidence>
<evidence type="ECO:0000256" key="7">
    <source>
        <dbReference type="ARBA" id="ARBA00065857"/>
    </source>
</evidence>
<evidence type="ECO:0000256" key="5">
    <source>
        <dbReference type="ARBA" id="ARBA00042916"/>
    </source>
</evidence>
<name>A0A5C3LSW2_9AGAR</name>